<keyword evidence="7 9" id="KW-0663">Pyridoxal phosphate</keyword>
<dbReference type="EC" id="2.6.1.62" evidence="9"/>
<feature type="binding site" evidence="9">
    <location>
        <position position="388"/>
    </location>
    <ligand>
        <name>substrate</name>
    </ligand>
</feature>
<feature type="binding site" evidence="9">
    <location>
        <begin position="110"/>
        <end position="111"/>
    </location>
    <ligand>
        <name>pyridoxal 5'-phosphate</name>
        <dbReference type="ChEBI" id="CHEBI:597326"/>
    </ligand>
</feature>
<evidence type="ECO:0000256" key="3">
    <source>
        <dbReference type="ARBA" id="ARBA00022576"/>
    </source>
</evidence>
<keyword evidence="6 9" id="KW-0093">Biotin biosynthesis</keyword>
<feature type="binding site" evidence="9">
    <location>
        <position position="236"/>
    </location>
    <ligand>
        <name>pyridoxal 5'-phosphate</name>
        <dbReference type="ChEBI" id="CHEBI:597326"/>
    </ligand>
</feature>
<evidence type="ECO:0000313" key="11">
    <source>
        <dbReference type="Proteomes" id="UP001597319"/>
    </source>
</evidence>
<dbReference type="PANTHER" id="PTHR42684:SF3">
    <property type="entry name" value="ADENOSYLMETHIONINE-8-AMINO-7-OXONONANOATE AMINOTRANSFERASE"/>
    <property type="match status" value="1"/>
</dbReference>
<dbReference type="InterPro" id="IPR005815">
    <property type="entry name" value="BioA"/>
</dbReference>
<feature type="site" description="Participates in the substrate recognition with KAPA and in a stacking interaction with the adenine ring of SAM" evidence="9">
    <location>
        <position position="15"/>
    </location>
</feature>
<comment type="function">
    <text evidence="9">Catalyzes the transfer of the alpha-amino group from S-adenosyl-L-methionine (SAM) to 7-keto-8-aminopelargonic acid (KAPA) to form 7,8-diaminopelargonic acid (DAPA). It is the only aminotransferase known to utilize SAM as an amino donor.</text>
</comment>
<feature type="binding site" evidence="9">
    <location>
        <position position="265"/>
    </location>
    <ligand>
        <name>substrate</name>
    </ligand>
</feature>
<comment type="caution">
    <text evidence="9">Lacks conserved residue(s) required for the propagation of feature annotation.</text>
</comment>
<dbReference type="Gene3D" id="3.90.1150.10">
    <property type="entry name" value="Aspartate Aminotransferase, domain 1"/>
    <property type="match status" value="1"/>
</dbReference>
<dbReference type="Proteomes" id="UP001597319">
    <property type="component" value="Unassembled WGS sequence"/>
</dbReference>
<feature type="binding site" evidence="9">
    <location>
        <position position="50"/>
    </location>
    <ligand>
        <name>substrate</name>
    </ligand>
</feature>
<evidence type="ECO:0000256" key="9">
    <source>
        <dbReference type="HAMAP-Rule" id="MF_00834"/>
    </source>
</evidence>
<comment type="cofactor">
    <cofactor evidence="1 9">
        <name>pyridoxal 5'-phosphate</name>
        <dbReference type="ChEBI" id="CHEBI:597326"/>
    </cofactor>
</comment>
<dbReference type="InterPro" id="IPR015424">
    <property type="entry name" value="PyrdxlP-dep_Trfase"/>
</dbReference>
<accession>A0ABW5LEJ7</accession>
<evidence type="ECO:0000313" key="10">
    <source>
        <dbReference type="EMBL" id="MFD2563303.1"/>
    </source>
</evidence>
<dbReference type="InterPro" id="IPR015422">
    <property type="entry name" value="PyrdxlP-dep_Trfase_small"/>
</dbReference>
<keyword evidence="9" id="KW-0963">Cytoplasm</keyword>
<dbReference type="GO" id="GO:0004015">
    <property type="term" value="F:adenosylmethionine-8-amino-7-oxononanoate transaminase activity"/>
    <property type="evidence" value="ECO:0007669"/>
    <property type="project" value="UniProtKB-EC"/>
</dbReference>
<protein>
    <recommendedName>
        <fullName evidence="9">Adenosylmethionine-8-amino-7-oxononanoate aminotransferase</fullName>
        <ecNumber evidence="9">2.6.1.62</ecNumber>
    </recommendedName>
    <alternativeName>
        <fullName evidence="9">7,8-diamino-pelargonic acid aminotransferase</fullName>
        <shortName evidence="9">DAPA AT</shortName>
        <shortName evidence="9">DAPA aminotransferase</shortName>
    </alternativeName>
    <alternativeName>
        <fullName evidence="9">7,8-diaminononanoate synthase</fullName>
        <shortName evidence="9">DANS</shortName>
    </alternativeName>
    <alternativeName>
        <fullName evidence="9">Diaminopelargonic acid synthase</fullName>
    </alternativeName>
</protein>
<evidence type="ECO:0000256" key="2">
    <source>
        <dbReference type="ARBA" id="ARBA00005063"/>
    </source>
</evidence>
<gene>
    <name evidence="9 10" type="primary">bioA</name>
    <name evidence="10" type="ORF">ACFSR1_11550</name>
</gene>
<keyword evidence="4 9" id="KW-0808">Transferase</keyword>
<dbReference type="NCBIfam" id="TIGR00508">
    <property type="entry name" value="bioA"/>
    <property type="match status" value="1"/>
</dbReference>
<comment type="subunit">
    <text evidence="9">Homodimer.</text>
</comment>
<name>A0ABW5LEJ7_9FLAO</name>
<dbReference type="EMBL" id="JBHULE010000019">
    <property type="protein sequence ID" value="MFD2563303.1"/>
    <property type="molecule type" value="Genomic_DNA"/>
</dbReference>
<comment type="pathway">
    <text evidence="2 9">Cofactor biosynthesis; biotin biosynthesis; 7,8-diaminononanoate from 8-amino-7-oxononanoate (SAM route): step 1/1.</text>
</comment>
<dbReference type="HAMAP" id="MF_00834">
    <property type="entry name" value="BioA"/>
    <property type="match status" value="1"/>
</dbReference>
<evidence type="ECO:0000256" key="8">
    <source>
        <dbReference type="ARBA" id="ARBA00048449"/>
    </source>
</evidence>
<feature type="modified residue" description="N6-(pyridoxal phosphate)lysine" evidence="9">
    <location>
        <position position="265"/>
    </location>
</feature>
<dbReference type="Pfam" id="PF00202">
    <property type="entry name" value="Aminotran_3"/>
    <property type="match status" value="1"/>
</dbReference>
<dbReference type="SUPFAM" id="SSF53383">
    <property type="entry name" value="PLP-dependent transferases"/>
    <property type="match status" value="1"/>
</dbReference>
<reference evidence="11" key="1">
    <citation type="journal article" date="2019" name="Int. J. Syst. Evol. Microbiol.">
        <title>The Global Catalogue of Microorganisms (GCM) 10K type strain sequencing project: providing services to taxonomists for standard genome sequencing and annotation.</title>
        <authorList>
            <consortium name="The Broad Institute Genomics Platform"/>
            <consortium name="The Broad Institute Genome Sequencing Center for Infectious Disease"/>
            <person name="Wu L."/>
            <person name="Ma J."/>
        </authorList>
    </citation>
    <scope>NUCLEOTIDE SEQUENCE [LARGE SCALE GENOMIC DNA]</scope>
    <source>
        <strain evidence="11">KCTC 52274</strain>
    </source>
</reference>
<comment type="caution">
    <text evidence="10">The sequence shown here is derived from an EMBL/GenBank/DDBJ whole genome shotgun (WGS) entry which is preliminary data.</text>
</comment>
<comment type="subcellular location">
    <subcellularLocation>
        <location evidence="9">Cytoplasm</location>
    </subcellularLocation>
</comment>
<dbReference type="PANTHER" id="PTHR42684">
    <property type="entry name" value="ADENOSYLMETHIONINE-8-AMINO-7-OXONONANOATE AMINOTRANSFERASE"/>
    <property type="match status" value="1"/>
</dbReference>
<dbReference type="InterPro" id="IPR005814">
    <property type="entry name" value="Aminotrans_3"/>
</dbReference>
<comment type="similarity">
    <text evidence="9">Belongs to the class-III pyridoxal-phosphate-dependent aminotransferase family. BioA subfamily.</text>
</comment>
<evidence type="ECO:0000256" key="7">
    <source>
        <dbReference type="ARBA" id="ARBA00022898"/>
    </source>
</evidence>
<feature type="binding site" evidence="9">
    <location>
        <begin position="300"/>
        <end position="301"/>
    </location>
    <ligand>
        <name>pyridoxal 5'-phosphate</name>
        <dbReference type="ChEBI" id="CHEBI:597326"/>
    </ligand>
</feature>
<evidence type="ECO:0000256" key="4">
    <source>
        <dbReference type="ARBA" id="ARBA00022679"/>
    </source>
</evidence>
<evidence type="ECO:0000256" key="5">
    <source>
        <dbReference type="ARBA" id="ARBA00022691"/>
    </source>
</evidence>
<proteinExistence type="inferred from homology"/>
<keyword evidence="5 9" id="KW-0949">S-adenosyl-L-methionine</keyword>
<keyword evidence="11" id="KW-1185">Reference proteome</keyword>
<keyword evidence="3 9" id="KW-0032">Aminotransferase</keyword>
<dbReference type="PIRSF" id="PIRSF000521">
    <property type="entry name" value="Transaminase_4ab_Lys_Orn"/>
    <property type="match status" value="1"/>
</dbReference>
<evidence type="ECO:0000256" key="6">
    <source>
        <dbReference type="ARBA" id="ARBA00022756"/>
    </source>
</evidence>
<evidence type="ECO:0000256" key="1">
    <source>
        <dbReference type="ARBA" id="ARBA00001933"/>
    </source>
</evidence>
<organism evidence="10 11">
    <name type="scientific">Aquimarina rubra</name>
    <dbReference type="NCBI Taxonomy" id="1920033"/>
    <lineage>
        <taxon>Bacteria</taxon>
        <taxon>Pseudomonadati</taxon>
        <taxon>Bacteroidota</taxon>
        <taxon>Flavobacteriia</taxon>
        <taxon>Flavobacteriales</taxon>
        <taxon>Flavobacteriaceae</taxon>
        <taxon>Aquimarina</taxon>
    </lineage>
</organism>
<dbReference type="RefSeq" id="WP_378179509.1">
    <property type="nucleotide sequence ID" value="NZ_JBHULE010000019.1"/>
</dbReference>
<sequence length="421" mass="47606">MSLKERDKKHIWHPLTQHKIHPDSLPIVKAEGALLFDDEGKEYIDGIASWYTAMYGHCNPYIIEKVNEQMRKLDQIVFAGFTHEPAIRLSEELIKILPDNQEKIFFSDNGSTANEVGIKMALQYHFNKGEKRNTIIAFNDGFHGDTFGAMSASGLSVYNGPFEDFFIDVQRIPTPNKDNFDEVMKQLQKIINSYNVAAFIYEPLVQGANAMHMFEAEFLNEILQICAANNIITIADEVMTGFGKTGTNFASEYVVTKPDIISMSKALTAGFVPMAVTSCTQEIYDAFLDDSVGKAFFHAHTYSANPIACSVAIAGIELLGSEEIQKNIQTIIKSHQDFDTKIKNHPKVKTTRQQGVIYALDLDIEMDRYGKKRYEIFDHFMQNGVCLRPLGKTIYILPPYVITKNQLDKIYNTIIELLEVV</sequence>
<comment type="catalytic activity">
    <reaction evidence="8 9">
        <text>(8S)-8-amino-7-oxononanoate + S-adenosyl-L-methionine = S-adenosyl-4-methylsulfanyl-2-oxobutanoate + (7R,8S)-7,8-diammoniononanoate</text>
        <dbReference type="Rhea" id="RHEA:16861"/>
        <dbReference type="ChEBI" id="CHEBI:16490"/>
        <dbReference type="ChEBI" id="CHEBI:59789"/>
        <dbReference type="ChEBI" id="CHEBI:149468"/>
        <dbReference type="ChEBI" id="CHEBI:149469"/>
        <dbReference type="EC" id="2.6.1.62"/>
    </reaction>
</comment>
<dbReference type="CDD" id="cd00610">
    <property type="entry name" value="OAT_like"/>
    <property type="match status" value="1"/>
</dbReference>
<dbReference type="InterPro" id="IPR015421">
    <property type="entry name" value="PyrdxlP-dep_Trfase_major"/>
</dbReference>
<dbReference type="Gene3D" id="3.40.640.10">
    <property type="entry name" value="Type I PLP-dependent aspartate aminotransferase-like (Major domain)"/>
    <property type="match status" value="1"/>
</dbReference>